<keyword evidence="8" id="KW-1185">Reference proteome</keyword>
<dbReference type="Gene3D" id="1.10.510.10">
    <property type="entry name" value="Transferase(Phosphotransferase) domain 1"/>
    <property type="match status" value="1"/>
</dbReference>
<dbReference type="InterPro" id="IPR008271">
    <property type="entry name" value="Ser/Thr_kinase_AS"/>
</dbReference>
<dbReference type="Pfam" id="PF00069">
    <property type="entry name" value="Pkinase"/>
    <property type="match status" value="1"/>
</dbReference>
<proteinExistence type="predicted"/>
<dbReference type="InterPro" id="IPR002110">
    <property type="entry name" value="Ankyrin_rpt"/>
</dbReference>
<dbReference type="Proteomes" id="UP000504636">
    <property type="component" value="Unplaced"/>
</dbReference>
<dbReference type="InterPro" id="IPR036770">
    <property type="entry name" value="Ankyrin_rpt-contain_sf"/>
</dbReference>
<feature type="region of interest" description="Disordered" evidence="5">
    <location>
        <begin position="412"/>
        <end position="437"/>
    </location>
</feature>
<feature type="repeat" description="ANK" evidence="3">
    <location>
        <begin position="1359"/>
        <end position="1394"/>
    </location>
</feature>
<accession>A0A6A6YAC2</accession>
<dbReference type="GO" id="GO:0004672">
    <property type="term" value="F:protein kinase activity"/>
    <property type="evidence" value="ECO:0007669"/>
    <property type="project" value="InterPro"/>
</dbReference>
<dbReference type="CDD" id="cd00180">
    <property type="entry name" value="PKc"/>
    <property type="match status" value="1"/>
</dbReference>
<dbReference type="InterPro" id="IPR000719">
    <property type="entry name" value="Prot_kinase_dom"/>
</dbReference>
<evidence type="ECO:0000256" key="4">
    <source>
        <dbReference type="SAM" id="Coils"/>
    </source>
</evidence>
<dbReference type="RefSeq" id="XP_033572736.1">
    <property type="nucleotide sequence ID" value="XM_033726714.1"/>
</dbReference>
<name>A0A6A6YAC2_9PEZI</name>
<dbReference type="SMART" id="SM00248">
    <property type="entry name" value="ANK"/>
    <property type="match status" value="8"/>
</dbReference>
<feature type="repeat" description="ANK" evidence="3">
    <location>
        <begin position="1019"/>
        <end position="1051"/>
    </location>
</feature>
<sequence length="1694" mass="189271">MLDVETEAIDLVEVGAMDVTLTEEVPAEDKAYKSSAATKYSTFTDPGQSKELEGTLEALASDFEQHTKTFVCVPDSSAEKEAKEQCRKFARVREEFEAKLDHLDDERARILLKRARKLFSHILAQRLASLPSIEQTLARLEEPEGYESSAEGSPIERTAALKMSSASNRANLMFKLQATIAELDADIKRSVYLISMQKASLSRWSSEKEVENYDNASRDRYFKTNELMEEVKEVGDEGIPEAGQEPRRCQRIGARRGSAADQGTVGVRFKLMQAGYRSVKTVDRGGSLVFNITNETMAEKKGPGVLGPSETVAEDEWGFATPSNDTADQTPQSFQHSLEEDEWGFSTNKTSGAAPKPNKLDDEEDDWGFPVDNTGEVAPKPDKPFEEEDEWGFAINGTNQTAENEASDLLKKWGFDSEPPSPTAASKPSDDSPGAAESLFEGWKTATRTGNVGTSLSTFITILSSLDISGPEHLLMFSLKEKAVKIGQGSQFTVFLDASAAIQDDHSGKIVEGKGKVVKRVRISKMALKNDEDLGSNEQYLQTLRHLELEVLSLGLLRHRNIVRLLGWGYDYEDRYTPIPILFMEAALAPLDEFLLSEKKGEGPLVALGAKRWDVKYHFALDVAAGLEAIHGLNIVHGDVKPENVLVFRHDDLKIPYVAKLSDFGVCVDMRVDGQRVTPESYLGTTSWTGSEVGVGQWNDDVHGIFTPELLKNFDSYSFGLLLLSIFGAYGGLPEITKEPGPQRGFGLSMEIGDSLKTAKGCPEDILMQVKAASKKLLAIKPGERPPPSPVLLRTELPAYLEWLQESTSVQQTQQRKRRGHAYWSSLDMHVLRSLDQQYTQQEKRGKSGGFSGESLFGMTEACSQQPIEGSADKILKYILASAKKGYVPARAICAKVYEAFDRRIDVDEKTLMQWEKEAVLDGFMFYRHPFLEEERHEEQRQQFRRNGGYCDDAFLGMAPILATARDVNRLATWLRKFSIDYAVDSIGNTMMHACAALGEIDSVRILLDKSNAELVNENEETPLYKACQAGHTAVVLLLLRNGHRATPTKDMSISPLHWLFNFPESDIPQIADALAKSGGVDVNHMIKPPRYYGRTPRYLMKHFPFEFPLGSPFHWAAFARNKTALDVLLNLGANIDATYDNENHGTTPLAQAVCTEDAPLVAYLLGKGADISVKNKEGRNPLHLMSLGAGNDHVLSSGKWDSWVRHGSWGKSVQSAKDVVHLLVKAGVDIEGRTNTWGKRTPLLTASDPIYRKEHVVQALLDEGANAEAKTERSEENVLHLWCSTDPSLLRYPHMYKSLFAYMIEKVNDLDSQAGALEETVLHEMVKTQMPAEKLFEYIELLFADPKHSPNINARNRDGNTPLMVACLGLPKDIVERIRFLLKHGARPSDMNDSQENFILRLVENYTLMDADSLSALQLLFSHESFTPDVLRKFINETSFTALTKCAAEGRLRTLSYLLQLGMDARVNEKVTIRGTETTTLDEAFFSANSARFVYIGHASELLTKEEIEEADQKNRLYTTNAGVVGRYGGASAARAREAYWAYPEIFALLQSHGGLRIRQAEHRGPSWRDVIDLPMLGMTKDTQPNLDHWRTLYDLEELDDGWEEAAYEEFKDQHSYLDEDDLETLEVPILAFEQWPRLVEMLSGKDGWYRGILRDGRSVEVKMDAKTPGGIEQVRDLKGRKLSVPELLKRGY</sequence>
<organism evidence="7">
    <name type="scientific">Mytilinidion resinicola</name>
    <dbReference type="NCBI Taxonomy" id="574789"/>
    <lineage>
        <taxon>Eukaryota</taxon>
        <taxon>Fungi</taxon>
        <taxon>Dikarya</taxon>
        <taxon>Ascomycota</taxon>
        <taxon>Pezizomycotina</taxon>
        <taxon>Dothideomycetes</taxon>
        <taxon>Pleosporomycetidae</taxon>
        <taxon>Mytilinidiales</taxon>
        <taxon>Mytilinidiaceae</taxon>
        <taxon>Mytilinidion</taxon>
    </lineage>
</organism>
<dbReference type="PROSITE" id="PS50297">
    <property type="entry name" value="ANK_REP_REGION"/>
    <property type="match status" value="2"/>
</dbReference>
<evidence type="ECO:0000259" key="6">
    <source>
        <dbReference type="PROSITE" id="PS50011"/>
    </source>
</evidence>
<dbReference type="EMBL" id="MU003709">
    <property type="protein sequence ID" value="KAF2805772.1"/>
    <property type="molecule type" value="Genomic_DNA"/>
</dbReference>
<dbReference type="InterPro" id="IPR011009">
    <property type="entry name" value="Kinase-like_dom_sf"/>
</dbReference>
<keyword evidence="2 3" id="KW-0040">ANK repeat</keyword>
<dbReference type="PROSITE" id="PS50088">
    <property type="entry name" value="ANK_REPEAT"/>
    <property type="match status" value="4"/>
</dbReference>
<gene>
    <name evidence="7 9" type="ORF">BDZ99DRAFT_540500</name>
</gene>
<keyword evidence="1" id="KW-0677">Repeat</keyword>
<evidence type="ECO:0000256" key="3">
    <source>
        <dbReference type="PROSITE-ProRule" id="PRU00023"/>
    </source>
</evidence>
<dbReference type="OrthoDB" id="3918771at2759"/>
<dbReference type="GeneID" id="54467607"/>
<reference evidence="7 9" key="1">
    <citation type="journal article" date="2020" name="Stud. Mycol.">
        <title>101 Dothideomycetes genomes: a test case for predicting lifestyles and emergence of pathogens.</title>
        <authorList>
            <person name="Haridas S."/>
            <person name="Albert R."/>
            <person name="Binder M."/>
            <person name="Bloem J."/>
            <person name="Labutti K."/>
            <person name="Salamov A."/>
            <person name="Andreopoulos B."/>
            <person name="Baker S."/>
            <person name="Barry K."/>
            <person name="Bills G."/>
            <person name="Bluhm B."/>
            <person name="Cannon C."/>
            <person name="Castanera R."/>
            <person name="Culley D."/>
            <person name="Daum C."/>
            <person name="Ezra D."/>
            <person name="Gonzalez J."/>
            <person name="Henrissat B."/>
            <person name="Kuo A."/>
            <person name="Liang C."/>
            <person name="Lipzen A."/>
            <person name="Lutzoni F."/>
            <person name="Magnuson J."/>
            <person name="Mondo S."/>
            <person name="Nolan M."/>
            <person name="Ohm R."/>
            <person name="Pangilinan J."/>
            <person name="Park H.-J."/>
            <person name="Ramirez L."/>
            <person name="Alfaro M."/>
            <person name="Sun H."/>
            <person name="Tritt A."/>
            <person name="Yoshinaga Y."/>
            <person name="Zwiers L.-H."/>
            <person name="Turgeon B."/>
            <person name="Goodwin S."/>
            <person name="Spatafora J."/>
            <person name="Crous P."/>
            <person name="Grigoriev I."/>
        </authorList>
    </citation>
    <scope>NUCLEOTIDE SEQUENCE</scope>
    <source>
        <strain evidence="7 9">CBS 304.34</strain>
    </source>
</reference>
<evidence type="ECO:0000256" key="1">
    <source>
        <dbReference type="ARBA" id="ARBA00022737"/>
    </source>
</evidence>
<evidence type="ECO:0000256" key="2">
    <source>
        <dbReference type="ARBA" id="ARBA00023043"/>
    </source>
</evidence>
<dbReference type="PROSITE" id="PS50011">
    <property type="entry name" value="PROTEIN_KINASE_DOM"/>
    <property type="match status" value="1"/>
</dbReference>
<dbReference type="GO" id="GO:0005524">
    <property type="term" value="F:ATP binding"/>
    <property type="evidence" value="ECO:0007669"/>
    <property type="project" value="InterPro"/>
</dbReference>
<dbReference type="SUPFAM" id="SSF56112">
    <property type="entry name" value="Protein kinase-like (PK-like)"/>
    <property type="match status" value="1"/>
</dbReference>
<dbReference type="PROSITE" id="PS00108">
    <property type="entry name" value="PROTEIN_KINASE_ST"/>
    <property type="match status" value="1"/>
</dbReference>
<protein>
    <submittedName>
        <fullName evidence="7 9">Ankyrin</fullName>
    </submittedName>
</protein>
<feature type="repeat" description="ANK" evidence="3">
    <location>
        <begin position="1145"/>
        <end position="1177"/>
    </location>
</feature>
<dbReference type="SMART" id="SM00220">
    <property type="entry name" value="S_TKc"/>
    <property type="match status" value="1"/>
</dbReference>
<feature type="repeat" description="ANK" evidence="3">
    <location>
        <begin position="1112"/>
        <end position="1141"/>
    </location>
</feature>
<keyword evidence="4" id="KW-0175">Coiled coil</keyword>
<dbReference type="PANTHER" id="PTHR24126">
    <property type="entry name" value="ANKYRIN REPEAT, PH AND SEC7 DOMAIN CONTAINING PROTEIN SECG-RELATED"/>
    <property type="match status" value="1"/>
</dbReference>
<evidence type="ECO:0000313" key="8">
    <source>
        <dbReference type="Proteomes" id="UP000504636"/>
    </source>
</evidence>
<dbReference type="Gene3D" id="1.25.40.20">
    <property type="entry name" value="Ankyrin repeat-containing domain"/>
    <property type="match status" value="4"/>
</dbReference>
<dbReference type="Pfam" id="PF00023">
    <property type="entry name" value="Ank"/>
    <property type="match status" value="1"/>
</dbReference>
<evidence type="ECO:0000313" key="7">
    <source>
        <dbReference type="EMBL" id="KAF2805772.1"/>
    </source>
</evidence>
<reference evidence="9" key="3">
    <citation type="submission" date="2025-04" db="UniProtKB">
        <authorList>
            <consortium name="RefSeq"/>
        </authorList>
    </citation>
    <scope>IDENTIFICATION</scope>
    <source>
        <strain evidence="9">CBS 304.34</strain>
    </source>
</reference>
<dbReference type="SUPFAM" id="SSF48403">
    <property type="entry name" value="Ankyrin repeat"/>
    <property type="match status" value="2"/>
</dbReference>
<reference evidence="9" key="2">
    <citation type="submission" date="2020-04" db="EMBL/GenBank/DDBJ databases">
        <authorList>
            <consortium name="NCBI Genome Project"/>
        </authorList>
    </citation>
    <scope>NUCLEOTIDE SEQUENCE</scope>
    <source>
        <strain evidence="9">CBS 304.34</strain>
    </source>
</reference>
<feature type="domain" description="Protein kinase" evidence="6">
    <location>
        <begin position="480"/>
        <end position="804"/>
    </location>
</feature>
<dbReference type="Pfam" id="PF12796">
    <property type="entry name" value="Ank_2"/>
    <property type="match status" value="2"/>
</dbReference>
<feature type="region of interest" description="Disordered" evidence="5">
    <location>
        <begin position="345"/>
        <end position="386"/>
    </location>
</feature>
<dbReference type="PANTHER" id="PTHR24126:SF14">
    <property type="entry name" value="ANK_REP_REGION DOMAIN-CONTAINING PROTEIN"/>
    <property type="match status" value="1"/>
</dbReference>
<evidence type="ECO:0000313" key="9">
    <source>
        <dbReference type="RefSeq" id="XP_033572736.1"/>
    </source>
</evidence>
<evidence type="ECO:0000256" key="5">
    <source>
        <dbReference type="SAM" id="MobiDB-lite"/>
    </source>
</evidence>
<feature type="coiled-coil region" evidence="4">
    <location>
        <begin position="79"/>
        <end position="113"/>
    </location>
</feature>